<name>A0A4R7DEF5_9FLAO</name>
<dbReference type="InterPro" id="IPR013785">
    <property type="entry name" value="Aldolase_TIM"/>
</dbReference>
<evidence type="ECO:0000259" key="1">
    <source>
        <dbReference type="Pfam" id="PF03537"/>
    </source>
</evidence>
<organism evidence="2 3">
    <name type="scientific">Maribacter caenipelagi</name>
    <dbReference type="NCBI Taxonomy" id="1447781"/>
    <lineage>
        <taxon>Bacteria</taxon>
        <taxon>Pseudomonadati</taxon>
        <taxon>Bacteroidota</taxon>
        <taxon>Flavobacteriia</taxon>
        <taxon>Flavobacteriales</taxon>
        <taxon>Flavobacteriaceae</taxon>
        <taxon>Maribacter</taxon>
    </lineage>
</organism>
<dbReference type="PANTHER" id="PTHR35882">
    <property type="entry name" value="PELA"/>
    <property type="match status" value="1"/>
</dbReference>
<dbReference type="SUPFAM" id="SSF51445">
    <property type="entry name" value="(Trans)glycosidases"/>
    <property type="match status" value="1"/>
</dbReference>
<keyword evidence="3" id="KW-1185">Reference proteome</keyword>
<dbReference type="PANTHER" id="PTHR35882:SF2">
    <property type="entry name" value="PELA"/>
    <property type="match status" value="1"/>
</dbReference>
<dbReference type="Gene3D" id="3.20.20.70">
    <property type="entry name" value="Aldolase class I"/>
    <property type="match status" value="1"/>
</dbReference>
<reference evidence="2 3" key="1">
    <citation type="submission" date="2019-03" db="EMBL/GenBank/DDBJ databases">
        <title>Genomic Encyclopedia of Type Strains, Phase III (KMG-III): the genomes of soil and plant-associated and newly described type strains.</title>
        <authorList>
            <person name="Whitman W."/>
        </authorList>
    </citation>
    <scope>NUCLEOTIDE SEQUENCE [LARGE SCALE GENOMIC DNA]</scope>
    <source>
        <strain evidence="2 3">CECT 8455</strain>
    </source>
</reference>
<protein>
    <submittedName>
        <fullName evidence="2">Endo-alpha-1,4-polygalactosaminidase (GH114 family)</fullName>
    </submittedName>
</protein>
<accession>A0A4R7DEF5</accession>
<sequence length="268" mass="30875">MQLISILLLWVPFINASSLKTKVKAEHDKFIVCYGKLNPKNIRGYSMVILEPEHYNTEDIEVFKQNNTKVVAYISLTEINKNSKYYESLLPYVFGGNQVWGSCYINIREKKARQVVAGMANDILSKGFNGLFLDNLDNVSEWGKLKGAENELVCMIRHLKKNNNDLFLVQNSGFFLNDKLVNSTDAVLLESLFSLYDFTTNTYGYRDEKSLKIMQKRIKETLSKTSKEVYVMEYANTPKMKRVIAKKLQKLGVPYYISNINLQEVTND</sequence>
<dbReference type="AlphaFoldDB" id="A0A4R7DEF5"/>
<dbReference type="EMBL" id="SNZW01000011">
    <property type="protein sequence ID" value="TDS18862.1"/>
    <property type="molecule type" value="Genomic_DNA"/>
</dbReference>
<dbReference type="InterPro" id="IPR004352">
    <property type="entry name" value="GH114_TIM-barrel"/>
</dbReference>
<evidence type="ECO:0000313" key="3">
    <source>
        <dbReference type="Proteomes" id="UP000295274"/>
    </source>
</evidence>
<proteinExistence type="predicted"/>
<gene>
    <name evidence="2" type="ORF">DFQ03_0572</name>
</gene>
<dbReference type="Proteomes" id="UP000295274">
    <property type="component" value="Unassembled WGS sequence"/>
</dbReference>
<dbReference type="RefSeq" id="WP_133671487.1">
    <property type="nucleotide sequence ID" value="NZ_SNZW01000011.1"/>
</dbReference>
<evidence type="ECO:0000313" key="2">
    <source>
        <dbReference type="EMBL" id="TDS18862.1"/>
    </source>
</evidence>
<feature type="domain" description="Glycoside-hydrolase family GH114 TIM-barrel" evidence="1">
    <location>
        <begin position="42"/>
        <end position="263"/>
    </location>
</feature>
<dbReference type="InterPro" id="IPR017853">
    <property type="entry name" value="GH"/>
</dbReference>
<dbReference type="Pfam" id="PF03537">
    <property type="entry name" value="Glyco_hydro_114"/>
    <property type="match status" value="1"/>
</dbReference>
<comment type="caution">
    <text evidence="2">The sequence shown here is derived from an EMBL/GenBank/DDBJ whole genome shotgun (WGS) entry which is preliminary data.</text>
</comment>
<dbReference type="OrthoDB" id="10730at2"/>